<gene>
    <name evidence="1" type="ORF">E5357_12145</name>
</gene>
<keyword evidence="2" id="KW-1185">Reference proteome</keyword>
<evidence type="ECO:0000313" key="2">
    <source>
        <dbReference type="Proteomes" id="UP000307720"/>
    </source>
</evidence>
<proteinExistence type="predicted"/>
<organism evidence="1 2">
    <name type="scientific">Hominisplanchenecus murintestinalis</name>
    <dbReference type="NCBI Taxonomy" id="2941517"/>
    <lineage>
        <taxon>Bacteria</taxon>
        <taxon>Bacillati</taxon>
        <taxon>Bacillota</taxon>
        <taxon>Clostridia</taxon>
        <taxon>Lachnospirales</taxon>
        <taxon>Lachnospiraceae</taxon>
        <taxon>Hominisplanchenecus</taxon>
    </lineage>
</organism>
<reference evidence="1" key="1">
    <citation type="submission" date="2019-04" db="EMBL/GenBank/DDBJ databases">
        <title>Microbes associate with the intestines of laboratory mice.</title>
        <authorList>
            <person name="Navarre W."/>
            <person name="Wong E."/>
            <person name="Huang K."/>
            <person name="Tropini C."/>
            <person name="Ng K."/>
            <person name="Yu B."/>
        </authorList>
    </citation>
    <scope>NUCLEOTIDE SEQUENCE</scope>
    <source>
        <strain evidence="1">NM72_1-8</strain>
    </source>
</reference>
<dbReference type="Proteomes" id="UP000307720">
    <property type="component" value="Unassembled WGS sequence"/>
</dbReference>
<accession>A0AC61QXA6</accession>
<protein>
    <submittedName>
        <fullName evidence="1">Uncharacterized protein</fullName>
    </submittedName>
</protein>
<evidence type="ECO:0000313" key="1">
    <source>
        <dbReference type="EMBL" id="TGX97580.1"/>
    </source>
</evidence>
<sequence>MQKISMVSHDDWVKMGAGLNTSCNAALNLYTMLANSLGRFHSDTKKSLTVYSKLVCLKADMRNLAKENASNLFEQKELDSLFPDADTREWDKHFKN</sequence>
<comment type="caution">
    <text evidence="1">The sequence shown here is derived from an EMBL/GenBank/DDBJ whole genome shotgun (WGS) entry which is preliminary data.</text>
</comment>
<name>A0AC61QXA6_9FIRM</name>
<dbReference type="EMBL" id="SRZB01000029">
    <property type="protein sequence ID" value="TGX97580.1"/>
    <property type="molecule type" value="Genomic_DNA"/>
</dbReference>